<dbReference type="InterPro" id="IPR006102">
    <property type="entry name" value="Ig-like_GH2"/>
</dbReference>
<dbReference type="PROSITE" id="PS00719">
    <property type="entry name" value="GLYCOSYL_HYDROL_F2_1"/>
    <property type="match status" value="1"/>
</dbReference>
<dbReference type="STRING" id="1036612.A0A1L9T842"/>
<dbReference type="InterPro" id="IPR023232">
    <property type="entry name" value="Glyco_hydro_2_AS"/>
</dbReference>
<dbReference type="SUPFAM" id="SSF49303">
    <property type="entry name" value="beta-Galactosidase/glucuronidase domain"/>
    <property type="match status" value="2"/>
</dbReference>
<keyword evidence="9" id="KW-1185">Reference proteome</keyword>
<evidence type="ECO:0000313" key="8">
    <source>
        <dbReference type="EMBL" id="OJJ55555.1"/>
    </source>
</evidence>
<organism evidence="8 9">
    <name type="scientific">Aspergillus sydowii CBS 593.65</name>
    <dbReference type="NCBI Taxonomy" id="1036612"/>
    <lineage>
        <taxon>Eukaryota</taxon>
        <taxon>Fungi</taxon>
        <taxon>Dikarya</taxon>
        <taxon>Ascomycota</taxon>
        <taxon>Pezizomycotina</taxon>
        <taxon>Eurotiomycetes</taxon>
        <taxon>Eurotiomycetidae</taxon>
        <taxon>Eurotiales</taxon>
        <taxon>Aspergillaceae</taxon>
        <taxon>Aspergillus</taxon>
        <taxon>Aspergillus subgen. Nidulantes</taxon>
    </lineage>
</organism>
<dbReference type="FunFam" id="2.60.40.10:FF:000680">
    <property type="entry name" value="Beta-galactosidase"/>
    <property type="match status" value="1"/>
</dbReference>
<dbReference type="PRINTS" id="PR00132">
    <property type="entry name" value="GLHYDRLASE2"/>
</dbReference>
<evidence type="ECO:0000256" key="6">
    <source>
        <dbReference type="RuleBase" id="RU361154"/>
    </source>
</evidence>
<dbReference type="GO" id="GO:0005990">
    <property type="term" value="P:lactose catabolic process"/>
    <property type="evidence" value="ECO:0007669"/>
    <property type="project" value="TreeGrafter"/>
</dbReference>
<dbReference type="InterPro" id="IPR004199">
    <property type="entry name" value="B-gal_small/dom_5"/>
</dbReference>
<evidence type="ECO:0000256" key="5">
    <source>
        <dbReference type="ARBA" id="ARBA00032230"/>
    </source>
</evidence>
<dbReference type="InterPro" id="IPR050347">
    <property type="entry name" value="Bact_Beta-galactosidase"/>
</dbReference>
<evidence type="ECO:0000259" key="7">
    <source>
        <dbReference type="SMART" id="SM01038"/>
    </source>
</evidence>
<dbReference type="OrthoDB" id="408320at2759"/>
<evidence type="ECO:0000256" key="1">
    <source>
        <dbReference type="ARBA" id="ARBA00007401"/>
    </source>
</evidence>
<evidence type="ECO:0000256" key="2">
    <source>
        <dbReference type="ARBA" id="ARBA00022801"/>
    </source>
</evidence>
<dbReference type="Gene3D" id="2.60.120.260">
    <property type="entry name" value="Galactose-binding domain-like"/>
    <property type="match status" value="1"/>
</dbReference>
<dbReference type="Pfam" id="PF02837">
    <property type="entry name" value="Glyco_hydro_2_N"/>
    <property type="match status" value="1"/>
</dbReference>
<dbReference type="GO" id="GO:0009341">
    <property type="term" value="C:beta-galactosidase complex"/>
    <property type="evidence" value="ECO:0007669"/>
    <property type="project" value="InterPro"/>
</dbReference>
<dbReference type="AlphaFoldDB" id="A0A1L9T842"/>
<dbReference type="InterPro" id="IPR011013">
    <property type="entry name" value="Gal_mutarotase_sf_dom"/>
</dbReference>
<dbReference type="Proteomes" id="UP000184356">
    <property type="component" value="Unassembled WGS sequence"/>
</dbReference>
<dbReference type="GO" id="GO:0030246">
    <property type="term" value="F:carbohydrate binding"/>
    <property type="evidence" value="ECO:0007669"/>
    <property type="project" value="InterPro"/>
</dbReference>
<dbReference type="Pfam" id="PF00703">
    <property type="entry name" value="Glyco_hydro_2"/>
    <property type="match status" value="1"/>
</dbReference>
<sequence>MTTESSNDWENPKIFQRNRLKPRAYWIPDTSLSLNGNWDFNYVSSPLLAPSPSHSDKENHIAEDTEAEWKPIAVPGHWQLQGYGRPNYTNVIFPFPVNPPYVPSENPTGTYKRTFLVPSEWDEASQIRLRFDGVDSAYHVWVNGVEVGYAQGSRNPAEFDISRIVKRGETNEVFVRVYQWSDGSYIEDQDQWWLSGIFRDVTLIAFPSATRIEDFHVKTVLDKDYVDAQLEVSVDLASTEETKVTATLFDPFNEYKILKSEDKTLDAMHGTLNIALPVSNPKKWTAETPSLYDLEITLHTTSNPTTPLQKITHRVGFRQVEILNGNITVNGKPILFRGVNRHDHHPVFGRAVPLSFLKNDLLLMKKHNINSVRCCHYPSHPALFSLCDELGLWVMDEADLECHGFYDAVARPLDIPESMDYDQRKKLTFAQAAEFTSNNPEWKDAYIDRAVQMVARDRNYASVVIWSLGNEAFYGQNHAAMYEYIKSVDPTKPIHYEGDMEAKTADMYSYMYPSVSRIERLAVEEGDNFEKPIVLCEYGHAMGNAPGALEEYMAAFRGNRRLQGGWIWEWANHGLWDEEKRHYGYGGDFDDEPNDGSFVLDGLLFSDHTPTPGLVELRKAYAPVYGWVEGGMVHVENRHDFAGLEEVQAVYQIESLGEQSRVVAAGTLDIPDIQPGKTGTLPLPPVPPRKGENSELWLTVTFTTKHASAWSDANYEIAWFQHRLDSSPFLDRIAPTANFPVTLTSTKAQHTITGADFTISFSRTTGSLTTWRIHQQDILSPSSPALTPSFWRPPTDNDIPHDLGEWRRYGLDTLTSALRQQIVKQINDSTIEIVTDTFLSPPILAWGFQTTTTYRITGDGALTVHSHIRPTGAKPKDLPRVGFDLYLADRLDKTAWFGLGPGEAYADKRNSQKVGVYSATTAELHTPYEVPQEGGNRMDTRWLRLGDERGWGLRVIRDTTGSGSSSATASPSGSDGLFQWLATRYSPEDIEKAAHANELVPDSQVRVRLDVASCGVGTGACGPTTLDKYRVPCEETEFGFRIEPFIGDWSN</sequence>
<dbReference type="GeneID" id="63767141"/>
<dbReference type="InterPro" id="IPR023230">
    <property type="entry name" value="Glyco_hydro_2_CS"/>
</dbReference>
<dbReference type="SUPFAM" id="SSF74650">
    <property type="entry name" value="Galactose mutarotase-like"/>
    <property type="match status" value="1"/>
</dbReference>
<protein>
    <recommendedName>
        <fullName evidence="5">Lactase</fullName>
    </recommendedName>
</protein>
<dbReference type="PANTHER" id="PTHR46323:SF1">
    <property type="entry name" value="LACTASE"/>
    <property type="match status" value="1"/>
</dbReference>
<dbReference type="SUPFAM" id="SSF49785">
    <property type="entry name" value="Galactose-binding domain-like"/>
    <property type="match status" value="1"/>
</dbReference>
<feature type="domain" description="Beta galactosidase small chain/" evidence="7">
    <location>
        <begin position="751"/>
        <end position="1043"/>
    </location>
</feature>
<dbReference type="VEuPathDB" id="FungiDB:ASPSYDRAFT_80966"/>
<dbReference type="FunFam" id="2.60.120.260:FF:000125">
    <property type="entry name" value="Intracellular beta-galactosidase BgaD"/>
    <property type="match status" value="1"/>
</dbReference>
<dbReference type="InterPro" id="IPR006103">
    <property type="entry name" value="Glyco_hydro_2_cat"/>
</dbReference>
<dbReference type="InterPro" id="IPR032312">
    <property type="entry name" value="LacZ_4"/>
</dbReference>
<dbReference type="PANTHER" id="PTHR46323">
    <property type="entry name" value="BETA-GALACTOSIDASE"/>
    <property type="match status" value="1"/>
</dbReference>
<dbReference type="Pfam" id="PF16353">
    <property type="entry name" value="LacZ_4"/>
    <property type="match status" value="1"/>
</dbReference>
<evidence type="ECO:0000256" key="4">
    <source>
        <dbReference type="ARBA" id="ARBA00023316"/>
    </source>
</evidence>
<dbReference type="Gene3D" id="2.60.40.10">
    <property type="entry name" value="Immunoglobulins"/>
    <property type="match status" value="2"/>
</dbReference>
<dbReference type="EMBL" id="KV878592">
    <property type="protein sequence ID" value="OJJ55555.1"/>
    <property type="molecule type" value="Genomic_DNA"/>
</dbReference>
<dbReference type="InterPro" id="IPR006104">
    <property type="entry name" value="Glyco_hydro_2_N"/>
</dbReference>
<proteinExistence type="inferred from homology"/>
<dbReference type="Gene3D" id="2.70.98.10">
    <property type="match status" value="1"/>
</dbReference>
<dbReference type="InterPro" id="IPR013783">
    <property type="entry name" value="Ig-like_fold"/>
</dbReference>
<dbReference type="UniPathway" id="UPA00280"/>
<dbReference type="InterPro" id="IPR006101">
    <property type="entry name" value="Glyco_hydro_2"/>
</dbReference>
<evidence type="ECO:0000313" key="9">
    <source>
        <dbReference type="Proteomes" id="UP000184356"/>
    </source>
</evidence>
<dbReference type="Pfam" id="PF02836">
    <property type="entry name" value="Glyco_hydro_2_C"/>
    <property type="match status" value="1"/>
</dbReference>
<comment type="similarity">
    <text evidence="1 6">Belongs to the glycosyl hydrolase 2 family.</text>
</comment>
<gene>
    <name evidence="8" type="ORF">ASPSYDRAFT_80966</name>
</gene>
<dbReference type="SMART" id="SM01038">
    <property type="entry name" value="Bgal_small_N"/>
    <property type="match status" value="1"/>
</dbReference>
<dbReference type="GO" id="GO:0071555">
    <property type="term" value="P:cell wall organization"/>
    <property type="evidence" value="ECO:0007669"/>
    <property type="project" value="UniProtKB-KW"/>
</dbReference>
<dbReference type="InterPro" id="IPR014718">
    <property type="entry name" value="GH-type_carb-bd"/>
</dbReference>
<dbReference type="RefSeq" id="XP_040699361.1">
    <property type="nucleotide sequence ID" value="XM_040851068.1"/>
</dbReference>
<dbReference type="InterPro" id="IPR008979">
    <property type="entry name" value="Galactose-bd-like_sf"/>
</dbReference>
<dbReference type="GO" id="GO:0004565">
    <property type="term" value="F:beta-galactosidase activity"/>
    <property type="evidence" value="ECO:0007669"/>
    <property type="project" value="InterPro"/>
</dbReference>
<dbReference type="SUPFAM" id="SSF51445">
    <property type="entry name" value="(Trans)glycosidases"/>
    <property type="match status" value="1"/>
</dbReference>
<dbReference type="Pfam" id="PF02929">
    <property type="entry name" value="Bgal_small_N"/>
    <property type="match status" value="1"/>
</dbReference>
<keyword evidence="2 6" id="KW-0378">Hydrolase</keyword>
<dbReference type="FunFam" id="3.20.20.80:FF:000018">
    <property type="entry name" value="Beta-galactosidase"/>
    <property type="match status" value="1"/>
</dbReference>
<dbReference type="InterPro" id="IPR017853">
    <property type="entry name" value="GH"/>
</dbReference>
<dbReference type="InterPro" id="IPR036156">
    <property type="entry name" value="Beta-gal/glucu_dom_sf"/>
</dbReference>
<keyword evidence="3 6" id="KW-0326">Glycosidase</keyword>
<keyword evidence="4" id="KW-0961">Cell wall biogenesis/degradation</keyword>
<reference evidence="9" key="1">
    <citation type="journal article" date="2017" name="Genome Biol.">
        <title>Comparative genomics reveals high biological diversity and specific adaptations in the industrially and medically important fungal genus Aspergillus.</title>
        <authorList>
            <person name="de Vries R.P."/>
            <person name="Riley R."/>
            <person name="Wiebenga A."/>
            <person name="Aguilar-Osorio G."/>
            <person name="Amillis S."/>
            <person name="Uchima C.A."/>
            <person name="Anderluh G."/>
            <person name="Asadollahi M."/>
            <person name="Askin M."/>
            <person name="Barry K."/>
            <person name="Battaglia E."/>
            <person name="Bayram O."/>
            <person name="Benocci T."/>
            <person name="Braus-Stromeyer S.A."/>
            <person name="Caldana C."/>
            <person name="Canovas D."/>
            <person name="Cerqueira G.C."/>
            <person name="Chen F."/>
            <person name="Chen W."/>
            <person name="Choi C."/>
            <person name="Clum A."/>
            <person name="Dos Santos R.A."/>
            <person name="Damasio A.R."/>
            <person name="Diallinas G."/>
            <person name="Emri T."/>
            <person name="Fekete E."/>
            <person name="Flipphi M."/>
            <person name="Freyberg S."/>
            <person name="Gallo A."/>
            <person name="Gournas C."/>
            <person name="Habgood R."/>
            <person name="Hainaut M."/>
            <person name="Harispe M.L."/>
            <person name="Henrissat B."/>
            <person name="Hilden K.S."/>
            <person name="Hope R."/>
            <person name="Hossain A."/>
            <person name="Karabika E."/>
            <person name="Karaffa L."/>
            <person name="Karanyi Z."/>
            <person name="Krasevec N."/>
            <person name="Kuo A."/>
            <person name="Kusch H."/>
            <person name="LaButti K."/>
            <person name="Lagendijk E.L."/>
            <person name="Lapidus A."/>
            <person name="Levasseur A."/>
            <person name="Lindquist E."/>
            <person name="Lipzen A."/>
            <person name="Logrieco A.F."/>
            <person name="MacCabe A."/>
            <person name="Maekelae M.R."/>
            <person name="Malavazi I."/>
            <person name="Melin P."/>
            <person name="Meyer V."/>
            <person name="Mielnichuk N."/>
            <person name="Miskei M."/>
            <person name="Molnar A.P."/>
            <person name="Mule G."/>
            <person name="Ngan C.Y."/>
            <person name="Orejas M."/>
            <person name="Orosz E."/>
            <person name="Ouedraogo J.P."/>
            <person name="Overkamp K.M."/>
            <person name="Park H.-S."/>
            <person name="Perrone G."/>
            <person name="Piumi F."/>
            <person name="Punt P.J."/>
            <person name="Ram A.F."/>
            <person name="Ramon A."/>
            <person name="Rauscher S."/>
            <person name="Record E."/>
            <person name="Riano-Pachon D.M."/>
            <person name="Robert V."/>
            <person name="Roehrig J."/>
            <person name="Ruller R."/>
            <person name="Salamov A."/>
            <person name="Salih N.S."/>
            <person name="Samson R.A."/>
            <person name="Sandor E."/>
            <person name="Sanguinetti M."/>
            <person name="Schuetze T."/>
            <person name="Sepcic K."/>
            <person name="Shelest E."/>
            <person name="Sherlock G."/>
            <person name="Sophianopoulou V."/>
            <person name="Squina F.M."/>
            <person name="Sun H."/>
            <person name="Susca A."/>
            <person name="Todd R.B."/>
            <person name="Tsang A."/>
            <person name="Unkles S.E."/>
            <person name="van de Wiele N."/>
            <person name="van Rossen-Uffink D."/>
            <person name="Oliveira J.V."/>
            <person name="Vesth T.C."/>
            <person name="Visser J."/>
            <person name="Yu J.-H."/>
            <person name="Zhou M."/>
            <person name="Andersen M.R."/>
            <person name="Archer D.B."/>
            <person name="Baker S.E."/>
            <person name="Benoit I."/>
            <person name="Brakhage A.A."/>
            <person name="Braus G.H."/>
            <person name="Fischer R."/>
            <person name="Frisvad J.C."/>
            <person name="Goldman G.H."/>
            <person name="Houbraken J."/>
            <person name="Oakley B."/>
            <person name="Pocsi I."/>
            <person name="Scazzocchio C."/>
            <person name="Seiboth B."/>
            <person name="vanKuyk P.A."/>
            <person name="Wortman J."/>
            <person name="Dyer P.S."/>
            <person name="Grigoriev I.V."/>
        </authorList>
    </citation>
    <scope>NUCLEOTIDE SEQUENCE [LARGE SCALE GENOMIC DNA]</scope>
    <source>
        <strain evidence="9">CBS 593.65</strain>
    </source>
</reference>
<dbReference type="Gene3D" id="3.20.20.80">
    <property type="entry name" value="Glycosidases"/>
    <property type="match status" value="1"/>
</dbReference>
<accession>A0A1L9T842</accession>
<dbReference type="PROSITE" id="PS00608">
    <property type="entry name" value="GLYCOSYL_HYDROL_F2_2"/>
    <property type="match status" value="1"/>
</dbReference>
<name>A0A1L9T842_9EURO</name>
<evidence type="ECO:0000256" key="3">
    <source>
        <dbReference type="ARBA" id="ARBA00023295"/>
    </source>
</evidence>